<feature type="transmembrane region" description="Helical" evidence="11">
    <location>
        <begin position="6"/>
        <end position="24"/>
    </location>
</feature>
<dbReference type="GO" id="GO:0050136">
    <property type="term" value="F:NADH dehydrogenase (quinone) (non-electrogenic) activity"/>
    <property type="evidence" value="ECO:0007669"/>
    <property type="project" value="UniProtKB-UniRule"/>
</dbReference>
<evidence type="ECO:0000313" key="13">
    <source>
        <dbReference type="Proteomes" id="UP000184076"/>
    </source>
</evidence>
<proteinExistence type="inferred from homology"/>
<dbReference type="AlphaFoldDB" id="A0A1M5C4P0"/>
<evidence type="ECO:0000256" key="2">
    <source>
        <dbReference type="ARBA" id="ARBA00004141"/>
    </source>
</evidence>
<dbReference type="Pfam" id="PF00420">
    <property type="entry name" value="Oxidored_q2"/>
    <property type="match status" value="1"/>
</dbReference>
<dbReference type="GO" id="GO:0030964">
    <property type="term" value="C:NADH dehydrogenase complex"/>
    <property type="evidence" value="ECO:0007669"/>
    <property type="project" value="TreeGrafter"/>
</dbReference>
<comment type="similarity">
    <text evidence="3 11">Belongs to the complex I subunit 4L family.</text>
</comment>
<keyword evidence="7 11" id="KW-0874">Quinone</keyword>
<comment type="catalytic activity">
    <reaction evidence="11">
        <text>a quinone + NADH + 5 H(+)(in) = a quinol + NAD(+) + 4 H(+)(out)</text>
        <dbReference type="Rhea" id="RHEA:57888"/>
        <dbReference type="ChEBI" id="CHEBI:15378"/>
        <dbReference type="ChEBI" id="CHEBI:24646"/>
        <dbReference type="ChEBI" id="CHEBI:57540"/>
        <dbReference type="ChEBI" id="CHEBI:57945"/>
        <dbReference type="ChEBI" id="CHEBI:132124"/>
    </reaction>
</comment>
<dbReference type="GO" id="GO:0042773">
    <property type="term" value="P:ATP synthesis coupled electron transport"/>
    <property type="evidence" value="ECO:0007669"/>
    <property type="project" value="InterPro"/>
</dbReference>
<gene>
    <name evidence="11" type="primary">nuoK</name>
    <name evidence="12" type="ORF">SAMN02745206_02101</name>
</gene>
<dbReference type="FunFam" id="1.10.287.3510:FF:000001">
    <property type="entry name" value="NADH-quinone oxidoreductase subunit K"/>
    <property type="match status" value="1"/>
</dbReference>
<dbReference type="Gene3D" id="1.10.287.3510">
    <property type="match status" value="1"/>
</dbReference>
<sequence>MNSLTVYLVVGAVLFSLGLFGVLMRRNLIGMLISIELMLNGANLNFMAFNRFLAPEPAVGQIVTLFVMGIAAAEAAIGLSIILALFRYLHSINVERARRLEG</sequence>
<evidence type="ECO:0000256" key="1">
    <source>
        <dbReference type="ARBA" id="ARBA00002378"/>
    </source>
</evidence>
<dbReference type="InterPro" id="IPR001133">
    <property type="entry name" value="NADH_UbQ_OxRdtase_chain4L/K"/>
</dbReference>
<dbReference type="GO" id="GO:0005886">
    <property type="term" value="C:plasma membrane"/>
    <property type="evidence" value="ECO:0007669"/>
    <property type="project" value="UniProtKB-SubCell"/>
</dbReference>
<feature type="transmembrane region" description="Helical" evidence="11">
    <location>
        <begin position="62"/>
        <end position="89"/>
    </location>
</feature>
<dbReference type="STRING" id="1121391.SAMN02745206_02101"/>
<evidence type="ECO:0000256" key="7">
    <source>
        <dbReference type="ARBA" id="ARBA00022719"/>
    </source>
</evidence>
<dbReference type="PANTHER" id="PTHR11434:SF16">
    <property type="entry name" value="NADH-UBIQUINONE OXIDOREDUCTASE CHAIN 4L"/>
    <property type="match status" value="1"/>
</dbReference>
<comment type="subunit">
    <text evidence="11">NDH-1 is composed of 14 different subunits. Subunits NuoA, H, J, K, L, M, N constitute the membrane sector of the complex.</text>
</comment>
<keyword evidence="9 11" id="KW-1133">Transmembrane helix</keyword>
<dbReference type="EC" id="7.1.1.-" evidence="11"/>
<dbReference type="NCBIfam" id="NF004320">
    <property type="entry name" value="PRK05715.1-2"/>
    <property type="match status" value="1"/>
</dbReference>
<dbReference type="InterPro" id="IPR039428">
    <property type="entry name" value="NUOK/Mnh_C1-like"/>
</dbReference>
<keyword evidence="11" id="KW-0830">Ubiquinone</keyword>
<feature type="transmembrane region" description="Helical" evidence="11">
    <location>
        <begin position="31"/>
        <end position="50"/>
    </location>
</feature>
<evidence type="ECO:0000256" key="8">
    <source>
        <dbReference type="ARBA" id="ARBA00022967"/>
    </source>
</evidence>
<protein>
    <recommendedName>
        <fullName evidence="11">NADH-quinone oxidoreductase subunit K</fullName>
        <ecNumber evidence="11">7.1.1.-</ecNumber>
    </recommendedName>
    <alternativeName>
        <fullName evidence="11">NADH dehydrogenase I subunit K</fullName>
    </alternativeName>
    <alternativeName>
        <fullName evidence="11">NDH-1 subunit K</fullName>
    </alternativeName>
</protein>
<evidence type="ECO:0000313" key="12">
    <source>
        <dbReference type="EMBL" id="SHF49743.1"/>
    </source>
</evidence>
<dbReference type="EMBL" id="FQVB01000019">
    <property type="protein sequence ID" value="SHF49743.1"/>
    <property type="molecule type" value="Genomic_DNA"/>
</dbReference>
<dbReference type="HAMAP" id="MF_01456">
    <property type="entry name" value="NDH1_NuoK"/>
    <property type="match status" value="1"/>
</dbReference>
<dbReference type="Proteomes" id="UP000184076">
    <property type="component" value="Unassembled WGS sequence"/>
</dbReference>
<keyword evidence="10 11" id="KW-0472">Membrane</keyword>
<keyword evidence="8 11" id="KW-1278">Translocase</keyword>
<evidence type="ECO:0000256" key="11">
    <source>
        <dbReference type="HAMAP-Rule" id="MF_01456"/>
    </source>
</evidence>
<keyword evidence="11" id="KW-1003">Cell membrane</keyword>
<evidence type="ECO:0000256" key="10">
    <source>
        <dbReference type="ARBA" id="ARBA00023136"/>
    </source>
</evidence>
<keyword evidence="6 11" id="KW-0812">Transmembrane</keyword>
<dbReference type="NCBIfam" id="NF004321">
    <property type="entry name" value="PRK05715.1-3"/>
    <property type="match status" value="1"/>
</dbReference>
<comment type="function">
    <text evidence="1 11">NDH-1 shuttles electrons from NADH, via FMN and iron-sulfur (Fe-S) centers, to quinones in the respiratory chain. The immediate electron acceptor for the enzyme in this species is believed to be ubiquinone. Couples the redox reaction to proton translocation (for every two electrons transferred, four hydrogen ions are translocated across the cytoplasmic membrane), and thus conserves the redox energy in a proton gradient.</text>
</comment>
<dbReference type="PANTHER" id="PTHR11434">
    <property type="entry name" value="NADH-UBIQUINONE OXIDOREDUCTASE SUBUNIT ND4L"/>
    <property type="match status" value="1"/>
</dbReference>
<keyword evidence="11" id="KW-0520">NAD</keyword>
<evidence type="ECO:0000256" key="9">
    <source>
        <dbReference type="ARBA" id="ARBA00022989"/>
    </source>
</evidence>
<evidence type="ECO:0000256" key="3">
    <source>
        <dbReference type="ARBA" id="ARBA00010519"/>
    </source>
</evidence>
<evidence type="ECO:0000256" key="4">
    <source>
        <dbReference type="ARBA" id="ARBA00022448"/>
    </source>
</evidence>
<evidence type="ECO:0000256" key="6">
    <source>
        <dbReference type="ARBA" id="ARBA00022692"/>
    </source>
</evidence>
<accession>A0A1M5C4P0</accession>
<keyword evidence="5" id="KW-0997">Cell inner membrane</keyword>
<keyword evidence="4 11" id="KW-0813">Transport</keyword>
<comment type="subcellular location">
    <subcellularLocation>
        <location evidence="11">Cell membrane</location>
        <topology evidence="11">Multi-pass membrane protein</topology>
    </subcellularLocation>
    <subcellularLocation>
        <location evidence="2">Membrane</location>
        <topology evidence="2">Multi-pass membrane protein</topology>
    </subcellularLocation>
</comment>
<keyword evidence="13" id="KW-1185">Reference proteome</keyword>
<dbReference type="RefSeq" id="WP_073039087.1">
    <property type="nucleotide sequence ID" value="NZ_FQVB01000019.1"/>
</dbReference>
<reference evidence="13" key="1">
    <citation type="submission" date="2016-11" db="EMBL/GenBank/DDBJ databases">
        <authorList>
            <person name="Varghese N."/>
            <person name="Submissions S."/>
        </authorList>
    </citation>
    <scope>NUCLEOTIDE SEQUENCE [LARGE SCALE GENOMIC DNA]</scope>
    <source>
        <strain evidence="13">DSM 9756</strain>
    </source>
</reference>
<dbReference type="OrthoDB" id="9810120at2"/>
<evidence type="ECO:0000256" key="5">
    <source>
        <dbReference type="ARBA" id="ARBA00022519"/>
    </source>
</evidence>
<name>A0A1M5C4P0_9BACT</name>
<dbReference type="GO" id="GO:0048038">
    <property type="term" value="F:quinone binding"/>
    <property type="evidence" value="ECO:0007669"/>
    <property type="project" value="UniProtKB-KW"/>
</dbReference>
<organism evidence="12 13">
    <name type="scientific">Desulfacinum infernum DSM 9756</name>
    <dbReference type="NCBI Taxonomy" id="1121391"/>
    <lineage>
        <taxon>Bacteria</taxon>
        <taxon>Pseudomonadati</taxon>
        <taxon>Thermodesulfobacteriota</taxon>
        <taxon>Syntrophobacteria</taxon>
        <taxon>Syntrophobacterales</taxon>
        <taxon>Syntrophobacteraceae</taxon>
        <taxon>Desulfacinum</taxon>
    </lineage>
</organism>